<evidence type="ECO:0008006" key="5">
    <source>
        <dbReference type="Google" id="ProtNLM"/>
    </source>
</evidence>
<reference evidence="3 4" key="1">
    <citation type="submission" date="2011-09" db="EMBL/GenBank/DDBJ databases">
        <title>The Genome Sequence of Plasmodium vivax North Korean.</title>
        <authorList>
            <consortium name="The Broad Institute Genome Sequencing Platform"/>
            <consortium name="The Broad Institute Genome Sequencing Center for Infectious Disease"/>
            <person name="Neafsey D."/>
            <person name="Carlton J."/>
            <person name="Barnwell J."/>
            <person name="Collins W."/>
            <person name="Escalante A."/>
            <person name="Mullikin J."/>
            <person name="Saul A."/>
            <person name="Guigo R."/>
            <person name="Camara F."/>
            <person name="Young S.K."/>
            <person name="Zeng Q."/>
            <person name="Gargeya S."/>
            <person name="Fitzgerald M."/>
            <person name="Haas B."/>
            <person name="Abouelleil A."/>
            <person name="Alvarado L."/>
            <person name="Arachchi H.M."/>
            <person name="Berlin A."/>
            <person name="Brown A."/>
            <person name="Chapman S.B."/>
            <person name="Chen Z."/>
            <person name="Dunbar C."/>
            <person name="Freedman E."/>
            <person name="Gearin G."/>
            <person name="Gellesch M."/>
            <person name="Goldberg J."/>
            <person name="Griggs A."/>
            <person name="Gujja S."/>
            <person name="Heiman D."/>
            <person name="Howarth C."/>
            <person name="Larson L."/>
            <person name="Lui A."/>
            <person name="MacDonald P.J.P."/>
            <person name="Montmayeur A."/>
            <person name="Murphy C."/>
            <person name="Neiman D."/>
            <person name="Pearson M."/>
            <person name="Priest M."/>
            <person name="Roberts A."/>
            <person name="Saif S."/>
            <person name="Shea T."/>
            <person name="Shenoy N."/>
            <person name="Sisk P."/>
            <person name="Stolte C."/>
            <person name="Sykes S."/>
            <person name="Wortman J."/>
            <person name="Nusbaum C."/>
            <person name="Birren B."/>
        </authorList>
    </citation>
    <scope>NUCLEOTIDE SEQUENCE [LARGE SCALE GENOMIC DNA]</scope>
    <source>
        <strain evidence="3 4">North Korean</strain>
    </source>
</reference>
<keyword evidence="2" id="KW-1133">Transmembrane helix</keyword>
<dbReference type="Proteomes" id="UP000053239">
    <property type="component" value="Unassembled WGS sequence"/>
</dbReference>
<evidence type="ECO:0000313" key="4">
    <source>
        <dbReference type="Proteomes" id="UP000053239"/>
    </source>
</evidence>
<protein>
    <recommendedName>
        <fullName evidence="5">Variable surface protein</fullName>
    </recommendedName>
</protein>
<keyword evidence="2" id="KW-0812">Transmembrane</keyword>
<proteinExistence type="predicted"/>
<evidence type="ECO:0000256" key="1">
    <source>
        <dbReference type="SAM" id="MobiDB-lite"/>
    </source>
</evidence>
<name>A0A0J9TN37_PLAVI</name>
<dbReference type="EMBL" id="KQ235646">
    <property type="protein sequence ID" value="KMZ96172.1"/>
    <property type="molecule type" value="Genomic_DNA"/>
</dbReference>
<feature type="transmembrane region" description="Helical" evidence="2">
    <location>
        <begin position="635"/>
        <end position="666"/>
    </location>
</feature>
<keyword evidence="2" id="KW-0472">Membrane</keyword>
<gene>
    <name evidence="3" type="ORF">PVNG_06157</name>
</gene>
<sequence>MAACPFISNKYIDYECYDCLKYKFRGCEVTEDGWTYLNNILDSMDTKIHNFTPKNKILVELFKHLTCNRVILHTNTNVACKYINFWLFENVKKEYFHDYNSNFNNFQEFVKKFYKVLKHYSSYKSCTESIKIPDNIEYNKMNTLYTLYQKYDDLKLVHKHTNDWVNTCKNIQYITTQANGAARTYDDDEEFIKVLRHLRDTIKNGTGNYKTICDSNLKELQTMVTEKAFPPKAHKPRTPQGISQQSVSLVSNQPQTLTHVSENGIVKQPETKVDLHESSPTAQLRSEDHFTQVSRAASPIEESRLLEQSIAAHHPRGSRHARSHHAGDSHEDIYEQSAFSGEQYEQSHDTHSSSGILQLDPSLEEEEDDSAKFLVDLEDIHQENSQIFKNMKKVPNNCSYENYYYIYVLMIYFYHIIIIDKFSDFFLKTKKIFDDSLQKNQKSYEEECRTKVSTYSGETDFFNSYCTKSLKYLDYLDEKYPITEDQKQGIIYLYFWLYYYELQRDIYNGNTLNNFKKLMDSYEEIRHSYANIQNVYNIYIKNILNNELHDLFYLYEEFDNLQKNKECTETRRKCAKNCVERYKTSAENCYAKSNKYLCSQLENFREQYNVYMTSADECPEVQSYLPSYQNYSTSVIILISFITISVLSSLLFILYKVITIFIYLFIVQ</sequence>
<feature type="region of interest" description="Disordered" evidence="1">
    <location>
        <begin position="262"/>
        <end position="298"/>
    </location>
</feature>
<organism evidence="3 4">
    <name type="scientific">Plasmodium vivax North Korean</name>
    <dbReference type="NCBI Taxonomy" id="1035514"/>
    <lineage>
        <taxon>Eukaryota</taxon>
        <taxon>Sar</taxon>
        <taxon>Alveolata</taxon>
        <taxon>Apicomplexa</taxon>
        <taxon>Aconoidasida</taxon>
        <taxon>Haemosporida</taxon>
        <taxon>Plasmodiidae</taxon>
        <taxon>Plasmodium</taxon>
        <taxon>Plasmodium (Plasmodium)</taxon>
    </lineage>
</organism>
<dbReference type="AlphaFoldDB" id="A0A0J9TN37"/>
<evidence type="ECO:0000313" key="3">
    <source>
        <dbReference type="EMBL" id="KMZ96172.1"/>
    </source>
</evidence>
<accession>A0A0J9TN37</accession>
<dbReference type="OrthoDB" id="387017at2759"/>
<evidence type="ECO:0000256" key="2">
    <source>
        <dbReference type="SAM" id="Phobius"/>
    </source>
</evidence>